<dbReference type="Gene3D" id="3.40.50.1820">
    <property type="entry name" value="alpha/beta hydrolase"/>
    <property type="match status" value="1"/>
</dbReference>
<dbReference type="AlphaFoldDB" id="A0A9X4AL77"/>
<dbReference type="EMBL" id="JAMQKB010000003">
    <property type="protein sequence ID" value="MDC3423971.1"/>
    <property type="molecule type" value="Genomic_DNA"/>
</dbReference>
<evidence type="ECO:0000313" key="1">
    <source>
        <dbReference type="EMBL" id="MDC3423971.1"/>
    </source>
</evidence>
<protein>
    <recommendedName>
        <fullName evidence="3">Alpha/beta hydrolase family protein</fullName>
    </recommendedName>
</protein>
<evidence type="ECO:0008006" key="3">
    <source>
        <dbReference type="Google" id="ProtNLM"/>
    </source>
</evidence>
<dbReference type="Proteomes" id="UP001145050">
    <property type="component" value="Unassembled WGS sequence"/>
</dbReference>
<dbReference type="RefSeq" id="WP_272435757.1">
    <property type="nucleotide sequence ID" value="NZ_JAMQKB010000003.1"/>
</dbReference>
<proteinExistence type="predicted"/>
<accession>A0A9X4AL77</accession>
<reference evidence="1" key="1">
    <citation type="submission" date="2022-06" db="EMBL/GenBank/DDBJ databases">
        <title>Aquibacillus sp. a new bacterium isolated from soil saline samples.</title>
        <authorList>
            <person name="Galisteo C."/>
            <person name="De La Haba R."/>
            <person name="Sanchez-Porro C."/>
            <person name="Ventosa A."/>
        </authorList>
    </citation>
    <scope>NUCLEOTIDE SEQUENCE</scope>
    <source>
        <strain evidence="1">3ASR75-11</strain>
    </source>
</reference>
<evidence type="ECO:0000313" key="2">
    <source>
        <dbReference type="Proteomes" id="UP001145050"/>
    </source>
</evidence>
<gene>
    <name evidence="1" type="ORF">NC797_05550</name>
</gene>
<dbReference type="InterPro" id="IPR029058">
    <property type="entry name" value="AB_hydrolase_fold"/>
</dbReference>
<comment type="caution">
    <text evidence="1">The sequence shown here is derived from an EMBL/GenBank/DDBJ whole genome shotgun (WGS) entry which is preliminary data.</text>
</comment>
<organism evidence="1 2">
    <name type="scientific">Terrihalobacillus insolitus</name>
    <dbReference type="NCBI Taxonomy" id="2950438"/>
    <lineage>
        <taxon>Bacteria</taxon>
        <taxon>Bacillati</taxon>
        <taxon>Bacillota</taxon>
        <taxon>Bacilli</taxon>
        <taxon>Bacillales</taxon>
        <taxon>Bacillaceae</taxon>
        <taxon>Terrihalobacillus</taxon>
    </lineage>
</organism>
<keyword evidence="2" id="KW-1185">Reference proteome</keyword>
<sequence>MWQENYNALWEWGKSIDIIETPITLIQGKEDSDSSLSEWNKLTLGETRALKTLGNHYTMMNTSNIKFLGELVQSLIDQKI</sequence>
<name>A0A9X4AL77_9BACI</name>